<name>A8Q4I5_MALGO</name>
<dbReference type="InParanoid" id="A8Q4I5"/>
<feature type="compositionally biased region" description="Polar residues" evidence="1">
    <location>
        <begin position="460"/>
        <end position="469"/>
    </location>
</feature>
<evidence type="ECO:0000313" key="4">
    <source>
        <dbReference type="Proteomes" id="UP000008837"/>
    </source>
</evidence>
<feature type="compositionally biased region" description="Acidic residues" evidence="1">
    <location>
        <begin position="488"/>
        <end position="497"/>
    </location>
</feature>
<dbReference type="KEGG" id="mgl:MGL_2546"/>
<dbReference type="PANTHER" id="PTHR47351">
    <property type="entry name" value="CHITIN BIOSYNTHESIS PROTEIN CHS5"/>
    <property type="match status" value="1"/>
</dbReference>
<dbReference type="OrthoDB" id="245697at2759"/>
<dbReference type="GO" id="GO:0006893">
    <property type="term" value="P:Golgi to plasma membrane transport"/>
    <property type="evidence" value="ECO:0007669"/>
    <property type="project" value="TreeGrafter"/>
</dbReference>
<evidence type="ECO:0000313" key="3">
    <source>
        <dbReference type="EMBL" id="EDP42950.1"/>
    </source>
</evidence>
<dbReference type="Gene3D" id="6.20.120.50">
    <property type="match status" value="1"/>
</dbReference>
<dbReference type="AlphaFoldDB" id="A8Q4I5"/>
<feature type="compositionally biased region" description="Basic and acidic residues" evidence="1">
    <location>
        <begin position="470"/>
        <end position="487"/>
    </location>
</feature>
<dbReference type="RefSeq" id="XP_001730164.1">
    <property type="nucleotide sequence ID" value="XM_001730112.1"/>
</dbReference>
<dbReference type="OMA" id="TPYEFQL"/>
<dbReference type="GeneID" id="5854471"/>
<dbReference type="SMART" id="SM00292">
    <property type="entry name" value="BRCT"/>
    <property type="match status" value="1"/>
</dbReference>
<organism evidence="3 4">
    <name type="scientific">Malassezia globosa (strain ATCC MYA-4612 / CBS 7966)</name>
    <name type="common">Dandruff-associated fungus</name>
    <dbReference type="NCBI Taxonomy" id="425265"/>
    <lineage>
        <taxon>Eukaryota</taxon>
        <taxon>Fungi</taxon>
        <taxon>Dikarya</taxon>
        <taxon>Basidiomycota</taxon>
        <taxon>Ustilaginomycotina</taxon>
        <taxon>Malasseziomycetes</taxon>
        <taxon>Malasseziales</taxon>
        <taxon>Malasseziaceae</taxon>
        <taxon>Malassezia</taxon>
    </lineage>
</organism>
<dbReference type="Gene3D" id="3.40.50.10190">
    <property type="entry name" value="BRCT domain"/>
    <property type="match status" value="1"/>
</dbReference>
<dbReference type="GO" id="GO:0005802">
    <property type="term" value="C:trans-Golgi network"/>
    <property type="evidence" value="ECO:0007669"/>
    <property type="project" value="TreeGrafter"/>
</dbReference>
<dbReference type="STRING" id="425265.A8Q4I5"/>
<feature type="region of interest" description="Disordered" evidence="1">
    <location>
        <begin position="339"/>
        <end position="497"/>
    </location>
</feature>
<feature type="compositionally biased region" description="Polar residues" evidence="1">
    <location>
        <begin position="265"/>
        <end position="282"/>
    </location>
</feature>
<dbReference type="GO" id="GO:0000747">
    <property type="term" value="P:conjugation with cellular fusion"/>
    <property type="evidence" value="ECO:0007669"/>
    <property type="project" value="TreeGrafter"/>
</dbReference>
<feature type="domain" description="BRCT" evidence="2">
    <location>
        <begin position="179"/>
        <end position="250"/>
    </location>
</feature>
<accession>A8Q4I5</accession>
<dbReference type="InterPro" id="IPR031669">
    <property type="entry name" value="Fn3_2"/>
</dbReference>
<dbReference type="InterPro" id="IPR001357">
    <property type="entry name" value="BRCT_dom"/>
</dbReference>
<reference evidence="3 4" key="1">
    <citation type="journal article" date="2007" name="Proc. Natl. Acad. Sci. U.S.A.">
        <title>Dandruff-associated Malassezia genomes reveal convergent and divergent virulence traits shared with plant and human fungal pathogens.</title>
        <authorList>
            <person name="Xu J."/>
            <person name="Saunders C.W."/>
            <person name="Hu P."/>
            <person name="Grant R.A."/>
            <person name="Boekhout T."/>
            <person name="Kuramae E.E."/>
            <person name="Kronstad J.W."/>
            <person name="Deangelis Y.M."/>
            <person name="Reeder N.L."/>
            <person name="Johnstone K.R."/>
            <person name="Leland M."/>
            <person name="Fieno A.M."/>
            <person name="Begley W.M."/>
            <person name="Sun Y."/>
            <person name="Lacey M.P."/>
            <person name="Chaudhary T."/>
            <person name="Keough T."/>
            <person name="Chu L."/>
            <person name="Sears R."/>
            <person name="Yuan B."/>
            <person name="Dawson T.L.Jr."/>
        </authorList>
    </citation>
    <scope>NUCLEOTIDE SEQUENCE [LARGE SCALE GENOMIC DNA]</scope>
    <source>
        <strain evidence="4">ATCC MYA-4612 / CBS 7966</strain>
    </source>
</reference>
<dbReference type="InterPro" id="IPR031673">
    <property type="entry name" value="Chs5_N"/>
</dbReference>
<gene>
    <name evidence="3" type="ORF">MGL_2546</name>
</gene>
<dbReference type="PANTHER" id="PTHR47351:SF1">
    <property type="entry name" value="CHITIN BIOSYNTHESIS PROTEIN CHS5"/>
    <property type="match status" value="1"/>
</dbReference>
<evidence type="ECO:0000256" key="1">
    <source>
        <dbReference type="SAM" id="MobiDB-lite"/>
    </source>
</evidence>
<proteinExistence type="predicted"/>
<feature type="compositionally biased region" description="Basic and acidic residues" evidence="1">
    <location>
        <begin position="395"/>
        <end position="406"/>
    </location>
</feature>
<dbReference type="GO" id="GO:0046983">
    <property type="term" value="F:protein dimerization activity"/>
    <property type="evidence" value="ECO:0007669"/>
    <property type="project" value="InterPro"/>
</dbReference>
<protein>
    <recommendedName>
        <fullName evidence="2">BRCT domain-containing protein</fullName>
    </recommendedName>
</protein>
<comment type="caution">
    <text evidence="3">The sequence shown here is derived from an EMBL/GenBank/DDBJ whole genome shotgun (WGS) entry which is preliminary data.</text>
</comment>
<dbReference type="InterPro" id="IPR036420">
    <property type="entry name" value="BRCT_dom_sf"/>
</dbReference>
<dbReference type="InterPro" id="IPR052827">
    <property type="entry name" value="CHS_Export/Cell_Fusion_Reg"/>
</dbReference>
<dbReference type="CDD" id="cd13945">
    <property type="entry name" value="Chs5_N"/>
    <property type="match status" value="1"/>
</dbReference>
<dbReference type="PROSITE" id="PS50172">
    <property type="entry name" value="BRCT"/>
    <property type="match status" value="1"/>
</dbReference>
<feature type="region of interest" description="Disordered" evidence="1">
    <location>
        <begin position="265"/>
        <end position="305"/>
    </location>
</feature>
<dbReference type="EMBL" id="AAYY01000009">
    <property type="protein sequence ID" value="EDP42950.1"/>
    <property type="molecule type" value="Genomic_DNA"/>
</dbReference>
<dbReference type="GO" id="GO:0034044">
    <property type="term" value="C:exomer complex"/>
    <property type="evidence" value="ECO:0007669"/>
    <property type="project" value="TreeGrafter"/>
</dbReference>
<evidence type="ECO:0000259" key="2">
    <source>
        <dbReference type="PROSITE" id="PS50172"/>
    </source>
</evidence>
<dbReference type="Proteomes" id="UP000008837">
    <property type="component" value="Unassembled WGS sequence"/>
</dbReference>
<keyword evidence="4" id="KW-1185">Reference proteome</keyword>
<feature type="compositionally biased region" description="Basic and acidic residues" evidence="1">
    <location>
        <begin position="375"/>
        <end position="387"/>
    </location>
</feature>
<dbReference type="SUPFAM" id="SSF52113">
    <property type="entry name" value="BRCT domain"/>
    <property type="match status" value="1"/>
</dbReference>
<dbReference type="Pfam" id="PF16893">
    <property type="entry name" value="fn3_2"/>
    <property type="match status" value="1"/>
</dbReference>
<dbReference type="Gene3D" id="2.60.40.10">
    <property type="entry name" value="Immunoglobulins"/>
    <property type="match status" value="1"/>
</dbReference>
<dbReference type="FunCoup" id="A8Q4I5">
    <property type="interactions" value="22"/>
</dbReference>
<sequence>MGSSEQDNYTFTVGKLDAGIVSPMFLTQAILIGDHASLIEFPSVLLPRGVGLGSVVDIRVTRNETQEQRKREEFITLQDEILQKYGVKSPSPNADLLSLDVLRNGERIAKIPRARSSTSTKLSGLAMDTEYSIQLVMSTSAGLFASNELLIKTHTLDDLSGIFVCLGCIPDARLCEATKKVVEALGARWSNQIQLETTHLVCSVSPGPTEEQQMKLYEKAEQLTLPIIQPHWLFACSDKKRMLSISPFYVDCMPPNALEVQEQISRMQEQSENTQRPVSDTADTADVRPHASVEESTNNGQVNAGLPVIPASDREVLDVHEKSAPAMLNDDTIDVWASTEPAKQRSPRNASIAAENPQSDALMAQNVWDETSTQNEHERAPVDEMRPEPTMLETDEAKMQESEAKKQSNQTPASTREGPEEELVNDKAYPVDSGLHQFVEQESESKKPTPDDESAVKGNQPVTEETQTQHTDKEALTDNTPERKTEADMENIDLNDS</sequence>
<dbReference type="Pfam" id="PF16892">
    <property type="entry name" value="CHS5_N"/>
    <property type="match status" value="1"/>
</dbReference>
<dbReference type="VEuPathDB" id="FungiDB:MGL_2546"/>
<dbReference type="Pfam" id="PF00533">
    <property type="entry name" value="BRCT"/>
    <property type="match status" value="1"/>
</dbReference>
<dbReference type="InterPro" id="IPR013783">
    <property type="entry name" value="Ig-like_fold"/>
</dbReference>